<dbReference type="Proteomes" id="UP001458880">
    <property type="component" value="Unassembled WGS sequence"/>
</dbReference>
<proteinExistence type="predicted"/>
<dbReference type="EMBL" id="JASPKY010000167">
    <property type="protein sequence ID" value="KAK9728733.1"/>
    <property type="molecule type" value="Genomic_DNA"/>
</dbReference>
<protein>
    <submittedName>
        <fullName evidence="1">Uncharacterized protein</fullName>
    </submittedName>
</protein>
<evidence type="ECO:0000313" key="1">
    <source>
        <dbReference type="EMBL" id="KAK9728733.1"/>
    </source>
</evidence>
<name>A0AAW1L567_POPJA</name>
<accession>A0AAW1L567</accession>
<gene>
    <name evidence="1" type="ORF">QE152_g17062</name>
</gene>
<comment type="caution">
    <text evidence="1">The sequence shown here is derived from an EMBL/GenBank/DDBJ whole genome shotgun (WGS) entry which is preliminary data.</text>
</comment>
<organism evidence="1 2">
    <name type="scientific">Popillia japonica</name>
    <name type="common">Japanese beetle</name>
    <dbReference type="NCBI Taxonomy" id="7064"/>
    <lineage>
        <taxon>Eukaryota</taxon>
        <taxon>Metazoa</taxon>
        <taxon>Ecdysozoa</taxon>
        <taxon>Arthropoda</taxon>
        <taxon>Hexapoda</taxon>
        <taxon>Insecta</taxon>
        <taxon>Pterygota</taxon>
        <taxon>Neoptera</taxon>
        <taxon>Endopterygota</taxon>
        <taxon>Coleoptera</taxon>
        <taxon>Polyphaga</taxon>
        <taxon>Scarabaeiformia</taxon>
        <taxon>Scarabaeidae</taxon>
        <taxon>Rutelinae</taxon>
        <taxon>Popillia</taxon>
    </lineage>
</organism>
<dbReference type="AlphaFoldDB" id="A0AAW1L567"/>
<keyword evidence="2" id="KW-1185">Reference proteome</keyword>
<evidence type="ECO:0000313" key="2">
    <source>
        <dbReference type="Proteomes" id="UP001458880"/>
    </source>
</evidence>
<sequence length="191" mass="20342">MRANPGSRINNYDIAKLVADAYKQVCFPDIAENGFMCTGMYPINPNIFTDLDFMSSQLTHITDLSLTEPVAVGATIAASGITSLMCAPSSSYTSTALSSSPQPPILGVAGSSAASAYNIIYTLLSVPTSTVTKTLPSTSTQSEFASILKQLSCLPSYGEKRLKSRKRKATKCDILISTPVKNMLIEKTNAV</sequence>
<reference evidence="1 2" key="1">
    <citation type="journal article" date="2024" name="BMC Genomics">
        <title>De novo assembly and annotation of Popillia japonica's genome with initial clues to its potential as an invasive pest.</title>
        <authorList>
            <person name="Cucini C."/>
            <person name="Boschi S."/>
            <person name="Funari R."/>
            <person name="Cardaioli E."/>
            <person name="Iannotti N."/>
            <person name="Marturano G."/>
            <person name="Paoli F."/>
            <person name="Bruttini M."/>
            <person name="Carapelli A."/>
            <person name="Frati F."/>
            <person name="Nardi F."/>
        </authorList>
    </citation>
    <scope>NUCLEOTIDE SEQUENCE [LARGE SCALE GENOMIC DNA]</scope>
    <source>
        <strain evidence="1">DMR45628</strain>
    </source>
</reference>